<gene>
    <name evidence="2" type="ORF">L207DRAFT_565482</name>
</gene>
<dbReference type="AlphaFoldDB" id="A0A2J6RT32"/>
<evidence type="ECO:0000313" key="3">
    <source>
        <dbReference type="Proteomes" id="UP000235786"/>
    </source>
</evidence>
<dbReference type="STRING" id="1149755.A0A2J6RT32"/>
<evidence type="ECO:0000256" key="1">
    <source>
        <dbReference type="SAM" id="MobiDB-lite"/>
    </source>
</evidence>
<sequence>MAPLPPSRVISSIYPPSSTTAATYQYLNEKALTFASEWYFKPEGVKLVKERFEEELQKRRLEAIHEWVEEDQTFRIRCHPGDVRRIWPLFYQVVANIINDEAGEDDNSSDVSWTASWVEEPFESDLIERLEDYLKRTGQDGTVDDTQTESSEVNFEQINRFPEEFMSFTSKATWPQIEDPKIFLSLNLDSIALDKTIKQLEALTGCRLAKSLKEPKIYIGGQSEKKCTLAISKLDILHKYQSMSTYQKHLFYGEAEEDFKLILKPTVDVKMHYFKTTLLEYLLIGIKCNYPSLPAASTVRIAPYNRAKGLYTSVSKVNINPVVKPEDRDRCLIEWKDFKYCGIGQRPEILQEDATPTEEVSAPLQNVPIPSNHTRAQAVANKEKKDAIIERWVENVAPAAPIRLGHPLQGLGSSLALAYNSGSKNGNENKPSWDSYTGFEGTPVLRHEFKPKQISDGLIRNLSSISARVDAKPSSESQPLVPQLDVSNHVPSPPANGASTAPLQHARTDTSAISSESSAVNVSPAPNSVVINGAVPAAALDEILEAPHRENPAADLPAPRIQVSVGKKFDSIESYLYREPGKSLLDDDISGLLNEPVMQPLKWEPPATATPKTALAGLENQQPLSEAETRVFRNTMNQRAPKPKSNPFVGRLPGLEPAKLTSTTAKSISVVDPVPEFLQEIDESFQDLMKPAQGFRGQVQVQAEFGRVLLHSIHSKHITSKGSTDNTKTSGSLQNLLDSADLTSFIGVLTTSSGEMPHLLTLTDGDGKNLWEKKSPDWTAEYEFFFIDNLAHNPNSRFRVVIDAEGFGTQIKRHRPLGSIYVHGVCRHWDFRVTATGIESGRALEEEFGELTTAVESSLYIPPDSTTPYLFFKLDEAMSKRFELAAARVYRICRYKSKDLNSTLKVSEVHSLDINKTSVPMDGSTNYKLLPGPLERKPCVKPGLGYWFEVSISSPQLDSLLEQNQTLELGEEAKWTPEGLSKLGFGKPIYLRACEMLKQMDGIGQYNNNGVELKAAEVVKERKVIPKPEEDYW</sequence>
<dbReference type="Proteomes" id="UP000235786">
    <property type="component" value="Unassembled WGS sequence"/>
</dbReference>
<name>A0A2J6RT32_HYAVF</name>
<keyword evidence="3" id="KW-1185">Reference proteome</keyword>
<protein>
    <submittedName>
        <fullName evidence="2">Uncharacterized protein</fullName>
    </submittedName>
</protein>
<dbReference type="OrthoDB" id="3439512at2759"/>
<organism evidence="2 3">
    <name type="scientific">Hyaloscypha variabilis (strain UAMH 11265 / GT02V1 / F)</name>
    <name type="common">Meliniomyces variabilis</name>
    <dbReference type="NCBI Taxonomy" id="1149755"/>
    <lineage>
        <taxon>Eukaryota</taxon>
        <taxon>Fungi</taxon>
        <taxon>Dikarya</taxon>
        <taxon>Ascomycota</taxon>
        <taxon>Pezizomycotina</taxon>
        <taxon>Leotiomycetes</taxon>
        <taxon>Helotiales</taxon>
        <taxon>Hyaloscyphaceae</taxon>
        <taxon>Hyaloscypha</taxon>
        <taxon>Hyaloscypha variabilis</taxon>
    </lineage>
</organism>
<evidence type="ECO:0000313" key="2">
    <source>
        <dbReference type="EMBL" id="PMD41677.1"/>
    </source>
</evidence>
<feature type="compositionally biased region" description="Polar residues" evidence="1">
    <location>
        <begin position="474"/>
        <end position="490"/>
    </location>
</feature>
<feature type="compositionally biased region" description="Polar residues" evidence="1">
    <location>
        <begin position="509"/>
        <end position="526"/>
    </location>
</feature>
<accession>A0A2J6RT32</accession>
<reference evidence="2 3" key="1">
    <citation type="submission" date="2016-04" db="EMBL/GenBank/DDBJ databases">
        <title>A degradative enzymes factory behind the ericoid mycorrhizal symbiosis.</title>
        <authorList>
            <consortium name="DOE Joint Genome Institute"/>
            <person name="Martino E."/>
            <person name="Morin E."/>
            <person name="Grelet G."/>
            <person name="Kuo A."/>
            <person name="Kohler A."/>
            <person name="Daghino S."/>
            <person name="Barry K."/>
            <person name="Choi C."/>
            <person name="Cichocki N."/>
            <person name="Clum A."/>
            <person name="Copeland A."/>
            <person name="Hainaut M."/>
            <person name="Haridas S."/>
            <person name="Labutti K."/>
            <person name="Lindquist E."/>
            <person name="Lipzen A."/>
            <person name="Khouja H.-R."/>
            <person name="Murat C."/>
            <person name="Ohm R."/>
            <person name="Olson A."/>
            <person name="Spatafora J."/>
            <person name="Veneault-Fourrey C."/>
            <person name="Henrissat B."/>
            <person name="Grigoriev I."/>
            <person name="Martin F."/>
            <person name="Perotto S."/>
        </authorList>
    </citation>
    <scope>NUCLEOTIDE SEQUENCE [LARGE SCALE GENOMIC DNA]</scope>
    <source>
        <strain evidence="2 3">F</strain>
    </source>
</reference>
<proteinExistence type="predicted"/>
<feature type="region of interest" description="Disordered" evidence="1">
    <location>
        <begin position="469"/>
        <end position="526"/>
    </location>
</feature>
<dbReference type="EMBL" id="KZ613944">
    <property type="protein sequence ID" value="PMD41677.1"/>
    <property type="molecule type" value="Genomic_DNA"/>
</dbReference>